<reference evidence="3 4" key="1">
    <citation type="journal article" date="2020" name="Nature">
        <title>Six reference-quality genomes reveal evolution of bat adaptations.</title>
        <authorList>
            <person name="Jebb D."/>
            <person name="Huang Z."/>
            <person name="Pippel M."/>
            <person name="Hughes G.M."/>
            <person name="Lavrichenko K."/>
            <person name="Devanna P."/>
            <person name="Winkler S."/>
            <person name="Jermiin L.S."/>
            <person name="Skirmuntt E.C."/>
            <person name="Katzourakis A."/>
            <person name="Burkitt-Gray L."/>
            <person name="Ray D.A."/>
            <person name="Sullivan K.A.M."/>
            <person name="Roscito J.G."/>
            <person name="Kirilenko B.M."/>
            <person name="Davalos L.M."/>
            <person name="Corthals A.P."/>
            <person name="Power M.L."/>
            <person name="Jones G."/>
            <person name="Ransome R.D."/>
            <person name="Dechmann D.K.N."/>
            <person name="Locatelli A.G."/>
            <person name="Puechmaille S.J."/>
            <person name="Fedrigo O."/>
            <person name="Jarvis E.D."/>
            <person name="Hiller M."/>
            <person name="Vernes S.C."/>
            <person name="Myers E.W."/>
            <person name="Teeling E.C."/>
        </authorList>
    </citation>
    <scope>NUCLEOTIDE SEQUENCE [LARGE SCALE GENOMIC DNA]</scope>
    <source>
        <strain evidence="3">MRouAeg1</strain>
        <tissue evidence="3">Muscle</tissue>
    </source>
</reference>
<feature type="region of interest" description="Disordered" evidence="1">
    <location>
        <begin position="15"/>
        <end position="34"/>
    </location>
</feature>
<accession>A0A7J8BF36</accession>
<evidence type="ECO:0000256" key="1">
    <source>
        <dbReference type="SAM" id="MobiDB-lite"/>
    </source>
</evidence>
<proteinExistence type="predicted"/>
<dbReference type="EMBL" id="JACASE010000017">
    <property type="protein sequence ID" value="KAF6397056.1"/>
    <property type="molecule type" value="Genomic_DNA"/>
</dbReference>
<name>A0A7J8BF36_ROUAE</name>
<sequence length="143" mass="15634">MACPWARGRSRLVSGSSSAWRGRPGPACSAKPPRHSEAWRVGHTRRNIGQSFWVLPCAVHGWEAWRRRSRLHLRLAVAAVFSSILSPALSLPGFPLPGFFIRFVFPEVSGTLSQILSEGKRVTGVTLGFQEASDSCSALGKFC</sequence>
<feature type="transmembrane region" description="Helical" evidence="2">
    <location>
        <begin position="75"/>
        <end position="94"/>
    </location>
</feature>
<keyword evidence="4" id="KW-1185">Reference proteome</keyword>
<dbReference type="AlphaFoldDB" id="A0A7J8BF36"/>
<gene>
    <name evidence="3" type="ORF">HJG63_009728</name>
</gene>
<evidence type="ECO:0000256" key="2">
    <source>
        <dbReference type="SAM" id="Phobius"/>
    </source>
</evidence>
<keyword evidence="2" id="KW-1133">Transmembrane helix</keyword>
<keyword evidence="2" id="KW-0812">Transmembrane</keyword>
<keyword evidence="2" id="KW-0472">Membrane</keyword>
<organism evidence="3 4">
    <name type="scientific">Rousettus aegyptiacus</name>
    <name type="common">Egyptian fruit bat</name>
    <name type="synonym">Pteropus aegyptiacus</name>
    <dbReference type="NCBI Taxonomy" id="9407"/>
    <lineage>
        <taxon>Eukaryota</taxon>
        <taxon>Metazoa</taxon>
        <taxon>Chordata</taxon>
        <taxon>Craniata</taxon>
        <taxon>Vertebrata</taxon>
        <taxon>Euteleostomi</taxon>
        <taxon>Mammalia</taxon>
        <taxon>Eutheria</taxon>
        <taxon>Laurasiatheria</taxon>
        <taxon>Chiroptera</taxon>
        <taxon>Yinpterochiroptera</taxon>
        <taxon>Pteropodoidea</taxon>
        <taxon>Pteropodidae</taxon>
        <taxon>Rousettinae</taxon>
        <taxon>Rousettus</taxon>
    </lineage>
</organism>
<comment type="caution">
    <text evidence="3">The sequence shown here is derived from an EMBL/GenBank/DDBJ whole genome shotgun (WGS) entry which is preliminary data.</text>
</comment>
<dbReference type="Proteomes" id="UP000593571">
    <property type="component" value="Unassembled WGS sequence"/>
</dbReference>
<protein>
    <submittedName>
        <fullName evidence="3">Uncharacterized protein</fullName>
    </submittedName>
</protein>
<evidence type="ECO:0000313" key="3">
    <source>
        <dbReference type="EMBL" id="KAF6397056.1"/>
    </source>
</evidence>
<evidence type="ECO:0000313" key="4">
    <source>
        <dbReference type="Proteomes" id="UP000593571"/>
    </source>
</evidence>